<dbReference type="EMBL" id="JBDFQZ010000004">
    <property type="protein sequence ID" value="KAK9735843.1"/>
    <property type="molecule type" value="Genomic_DNA"/>
</dbReference>
<organism evidence="2 3">
    <name type="scientific">Saponaria officinalis</name>
    <name type="common">Common soapwort</name>
    <name type="synonym">Lychnis saponaria</name>
    <dbReference type="NCBI Taxonomy" id="3572"/>
    <lineage>
        <taxon>Eukaryota</taxon>
        <taxon>Viridiplantae</taxon>
        <taxon>Streptophyta</taxon>
        <taxon>Embryophyta</taxon>
        <taxon>Tracheophyta</taxon>
        <taxon>Spermatophyta</taxon>
        <taxon>Magnoliopsida</taxon>
        <taxon>eudicotyledons</taxon>
        <taxon>Gunneridae</taxon>
        <taxon>Pentapetalae</taxon>
        <taxon>Caryophyllales</taxon>
        <taxon>Caryophyllaceae</taxon>
        <taxon>Caryophylleae</taxon>
        <taxon>Saponaria</taxon>
    </lineage>
</organism>
<dbReference type="AlphaFoldDB" id="A0AAW1LGW3"/>
<dbReference type="Proteomes" id="UP001443914">
    <property type="component" value="Unassembled WGS sequence"/>
</dbReference>
<accession>A0AAW1LGW3</accession>
<sequence length="456" mass="52686">MIVVNWSLLQIDLLIQIVENHLTSVDDVIVFSSVCRSWNCATRACNKLKLRQNWLGRQMPWLMLTDGNDDEVYSDAGSYIDHMFENNVLGLSDEDEDEDLSDEDDLIQEVQCDENELLVDSCYYSDINDGIRKLFNLSHCHNKSYNLSLPQLYGKACWGSRYGWMVTLGLDRRMHLFNPLTKAQLPLPSQTTFRYPWSRARDKTIRVLFLTKVVLLRVPQADREDDNESSWLVVAIHRSYSLVAIARPGDAAWTHLKWPDGLHILMDVIYCTKLKSLLFIDADGDLFYYDVHNSKQPQEFKEYLNGPDDVSKGLPNNGTIEPYMYLVQCGDILLVIARYKRHYFVNDRKYKTQDFKVFRLCSPDTSWEELSHLGNIALFVGGNETMCIDASDGGCRSNCIYFCDEECKSFRFNRDKVGGRDMGVFSLSRKTIEPIYEGNNRKSSHCSPFWFSPSIF</sequence>
<comment type="caution">
    <text evidence="2">The sequence shown here is derived from an EMBL/GenBank/DDBJ whole genome shotgun (WGS) entry which is preliminary data.</text>
</comment>
<dbReference type="EMBL" id="JBDFQZ010000004">
    <property type="protein sequence ID" value="KAK9735844.1"/>
    <property type="molecule type" value="Genomic_DNA"/>
</dbReference>
<gene>
    <name evidence="2" type="ORF">RND81_04G232300</name>
</gene>
<dbReference type="InterPro" id="IPR005174">
    <property type="entry name" value="KIB1-4_b-propeller"/>
</dbReference>
<dbReference type="PANTHER" id="PTHR44259:SF107">
    <property type="entry name" value="F-BOX PROTEIN SKIP23-LIKE"/>
    <property type="match status" value="1"/>
</dbReference>
<proteinExistence type="predicted"/>
<reference evidence="2 3" key="1">
    <citation type="submission" date="2024-03" db="EMBL/GenBank/DDBJ databases">
        <title>WGS assembly of Saponaria officinalis var. Norfolk2.</title>
        <authorList>
            <person name="Jenkins J."/>
            <person name="Shu S."/>
            <person name="Grimwood J."/>
            <person name="Barry K."/>
            <person name="Goodstein D."/>
            <person name="Schmutz J."/>
            <person name="Leebens-Mack J."/>
            <person name="Osbourn A."/>
        </authorList>
    </citation>
    <scope>NUCLEOTIDE SEQUENCE [LARGE SCALE GENOMIC DNA]</scope>
    <source>
        <strain evidence="3">cv. Norfolk2</strain>
        <strain evidence="2">JIC</strain>
        <tissue evidence="2">Leaf</tissue>
    </source>
</reference>
<dbReference type="PANTHER" id="PTHR44259">
    <property type="entry name" value="OS07G0183000 PROTEIN-RELATED"/>
    <property type="match status" value="1"/>
</dbReference>
<feature type="domain" description="KIB1-4 beta-propeller" evidence="1">
    <location>
        <begin position="135"/>
        <end position="426"/>
    </location>
</feature>
<evidence type="ECO:0000313" key="2">
    <source>
        <dbReference type="EMBL" id="KAK9735843.1"/>
    </source>
</evidence>
<dbReference type="Pfam" id="PF03478">
    <property type="entry name" value="Beta-prop_KIB1-4"/>
    <property type="match status" value="1"/>
</dbReference>
<protein>
    <recommendedName>
        <fullName evidence="1">KIB1-4 beta-propeller domain-containing protein</fullName>
    </recommendedName>
</protein>
<keyword evidence="3" id="KW-1185">Reference proteome</keyword>
<name>A0AAW1LGW3_SAPOF</name>
<dbReference type="InterPro" id="IPR050942">
    <property type="entry name" value="F-box_BR-signaling"/>
</dbReference>
<evidence type="ECO:0000313" key="3">
    <source>
        <dbReference type="Proteomes" id="UP001443914"/>
    </source>
</evidence>
<evidence type="ECO:0000259" key="1">
    <source>
        <dbReference type="Pfam" id="PF03478"/>
    </source>
</evidence>